<keyword evidence="3" id="KW-1185">Reference proteome</keyword>
<dbReference type="Proteomes" id="UP001054837">
    <property type="component" value="Unassembled WGS sequence"/>
</dbReference>
<dbReference type="AlphaFoldDB" id="A0AAV4W8Y0"/>
<evidence type="ECO:0000313" key="2">
    <source>
        <dbReference type="EMBL" id="GIY78833.1"/>
    </source>
</evidence>
<accession>A0AAV4W8Y0</accession>
<keyword evidence="1" id="KW-0175">Coiled coil</keyword>
<gene>
    <name evidence="2" type="ORF">CDAR_45141</name>
</gene>
<protein>
    <submittedName>
        <fullName evidence="2">Uncharacterized protein</fullName>
    </submittedName>
</protein>
<sequence>MSIFKGCRTQISYPLPREAYSSADPAAQSTARWTTFEDVVQRLEEAEKSVMMLTEQTQVLREAQEKWRVERNELIKVQSEEI</sequence>
<comment type="caution">
    <text evidence="2">The sequence shown here is derived from an EMBL/GenBank/DDBJ whole genome shotgun (WGS) entry which is preliminary data.</text>
</comment>
<organism evidence="2 3">
    <name type="scientific">Caerostris darwini</name>
    <dbReference type="NCBI Taxonomy" id="1538125"/>
    <lineage>
        <taxon>Eukaryota</taxon>
        <taxon>Metazoa</taxon>
        <taxon>Ecdysozoa</taxon>
        <taxon>Arthropoda</taxon>
        <taxon>Chelicerata</taxon>
        <taxon>Arachnida</taxon>
        <taxon>Araneae</taxon>
        <taxon>Araneomorphae</taxon>
        <taxon>Entelegynae</taxon>
        <taxon>Araneoidea</taxon>
        <taxon>Araneidae</taxon>
        <taxon>Caerostris</taxon>
    </lineage>
</organism>
<reference evidence="2 3" key="1">
    <citation type="submission" date="2021-06" db="EMBL/GenBank/DDBJ databases">
        <title>Caerostris darwini draft genome.</title>
        <authorList>
            <person name="Kono N."/>
            <person name="Arakawa K."/>
        </authorList>
    </citation>
    <scope>NUCLEOTIDE SEQUENCE [LARGE SCALE GENOMIC DNA]</scope>
</reference>
<evidence type="ECO:0000313" key="3">
    <source>
        <dbReference type="Proteomes" id="UP001054837"/>
    </source>
</evidence>
<dbReference type="EMBL" id="BPLQ01014284">
    <property type="protein sequence ID" value="GIY78833.1"/>
    <property type="molecule type" value="Genomic_DNA"/>
</dbReference>
<evidence type="ECO:0000256" key="1">
    <source>
        <dbReference type="SAM" id="Coils"/>
    </source>
</evidence>
<feature type="coiled-coil region" evidence="1">
    <location>
        <begin position="36"/>
        <end position="63"/>
    </location>
</feature>
<proteinExistence type="predicted"/>
<name>A0AAV4W8Y0_9ARAC</name>